<dbReference type="CDD" id="cd01335">
    <property type="entry name" value="Radical_SAM"/>
    <property type="match status" value="1"/>
</dbReference>
<dbReference type="InterPro" id="IPR013785">
    <property type="entry name" value="Aldolase_TIM"/>
</dbReference>
<gene>
    <name evidence="6" type="ORF">BARAN1_1146</name>
</gene>
<dbReference type="PANTHER" id="PTHR11228:SF22">
    <property type="entry name" value="PEPTIDE BIOSYNTHESIS PROTEIN YYDG-RELATED"/>
    <property type="match status" value="1"/>
</dbReference>
<evidence type="ECO:0000313" key="6">
    <source>
        <dbReference type="EMBL" id="SQD93168.1"/>
    </source>
</evidence>
<dbReference type="InterPro" id="IPR017833">
    <property type="entry name" value="Hopanoid_synth-assoc_rSAM_HpnH"/>
</dbReference>
<dbReference type="InterPro" id="IPR050377">
    <property type="entry name" value="Radical_SAM_PqqE_MftC-like"/>
</dbReference>
<keyword evidence="1" id="KW-0949">S-adenosyl-L-methionine</keyword>
<evidence type="ECO:0000313" key="7">
    <source>
        <dbReference type="Proteomes" id="UP000249818"/>
    </source>
</evidence>
<dbReference type="PROSITE" id="PS51918">
    <property type="entry name" value="RADICAL_SAM"/>
    <property type="match status" value="1"/>
</dbReference>
<keyword evidence="2" id="KW-0479">Metal-binding</keyword>
<dbReference type="GO" id="GO:0051536">
    <property type="term" value="F:iron-sulfur cluster binding"/>
    <property type="evidence" value="ECO:0007669"/>
    <property type="project" value="UniProtKB-KW"/>
</dbReference>
<proteinExistence type="predicted"/>
<evidence type="ECO:0000256" key="3">
    <source>
        <dbReference type="ARBA" id="ARBA00023004"/>
    </source>
</evidence>
<dbReference type="Gene3D" id="3.20.20.70">
    <property type="entry name" value="Aldolase class I"/>
    <property type="match status" value="1"/>
</dbReference>
<dbReference type="EMBL" id="LS483254">
    <property type="protein sequence ID" value="SQD93168.1"/>
    <property type="molecule type" value="Genomic_DNA"/>
</dbReference>
<dbReference type="Proteomes" id="UP000249818">
    <property type="component" value="Chromosome BARAN1"/>
</dbReference>
<dbReference type="SFLD" id="SFLDS00029">
    <property type="entry name" value="Radical_SAM"/>
    <property type="match status" value="1"/>
</dbReference>
<evidence type="ECO:0000256" key="4">
    <source>
        <dbReference type="ARBA" id="ARBA00023014"/>
    </source>
</evidence>
<feature type="domain" description="Radical SAM core" evidence="5">
    <location>
        <begin position="26"/>
        <end position="231"/>
    </location>
</feature>
<dbReference type="InterPro" id="IPR058240">
    <property type="entry name" value="rSAM_sf"/>
</dbReference>
<dbReference type="InterPro" id="IPR007197">
    <property type="entry name" value="rSAM"/>
</dbReference>
<dbReference type="AlphaFoldDB" id="A0A2X3KX53"/>
<keyword evidence="3" id="KW-0408">Iron</keyword>
<dbReference type="GO" id="GO:0046872">
    <property type="term" value="F:metal ion binding"/>
    <property type="evidence" value="ECO:0007669"/>
    <property type="project" value="UniProtKB-KW"/>
</dbReference>
<dbReference type="GO" id="GO:0003824">
    <property type="term" value="F:catalytic activity"/>
    <property type="evidence" value="ECO:0007669"/>
    <property type="project" value="InterPro"/>
</dbReference>
<reference evidence="7" key="1">
    <citation type="submission" date="2018-05" db="EMBL/GenBank/DDBJ databases">
        <authorList>
            <person name="Hao L."/>
        </authorList>
    </citation>
    <scope>NUCLEOTIDE SEQUENCE [LARGE SCALE GENOMIC DNA]</scope>
</reference>
<organism evidence="6 7">
    <name type="scientific">Candidatus Bipolaricaulis anaerobius</name>
    <dbReference type="NCBI Taxonomy" id="2026885"/>
    <lineage>
        <taxon>Bacteria</taxon>
        <taxon>Candidatus Bipolaricaulota</taxon>
        <taxon>Candidatus Bipolaricaulia</taxon>
        <taxon>Candidatus Bipolaricaulales</taxon>
        <taxon>Candidatus Bipolaricaulaceae</taxon>
        <taxon>Candidatus Bipolaricaulis</taxon>
    </lineage>
</organism>
<accession>A0A2X3KX53</accession>
<evidence type="ECO:0000256" key="1">
    <source>
        <dbReference type="ARBA" id="ARBA00022691"/>
    </source>
</evidence>
<dbReference type="InterPro" id="IPR022563">
    <property type="entry name" value="DUF3463"/>
</dbReference>
<keyword evidence="7" id="KW-1185">Reference proteome</keyword>
<dbReference type="KEGG" id="bana:BARAN1_1146"/>
<evidence type="ECO:0000256" key="2">
    <source>
        <dbReference type="ARBA" id="ARBA00022723"/>
    </source>
</evidence>
<sequence>MSRPLAMTVELARYLLPRRSWPGKGRLFPMVLMLEPLEACNLRCAGCGRVREYTGVMERLMPVEEALDVAHRAGAPVVSVSGGEPLLHPQIAGIVEGLIGQGRWIFLCTNGLLLRRSLPRFRPDKRLCFVVHLDGTARVHDEVTGHPGAYAEAVAAIAAAREKGFRVATNTTAFHGSDPADLHELFRTLAGLGVEGIMLSPGYAYEQVPERELFLKREEAVRVFREILDGEKFPFYDNPLFLDFLRGEVTYPCAAWAIPTYTVLGWRVPCYLIADRHTPDLGEVLDPELWTRYGPGNDPRCAGCMLHAGFEPASVFDLLSHPWRLLRRGR</sequence>
<protein>
    <submittedName>
        <fullName evidence="6">Radical SAM domain protein</fullName>
    </submittedName>
</protein>
<dbReference type="Pfam" id="PF04055">
    <property type="entry name" value="Radical_SAM"/>
    <property type="match status" value="1"/>
</dbReference>
<dbReference type="SFLD" id="SFLDG01067">
    <property type="entry name" value="SPASM/twitch_domain_containing"/>
    <property type="match status" value="1"/>
</dbReference>
<dbReference type="PANTHER" id="PTHR11228">
    <property type="entry name" value="RADICAL SAM DOMAIN PROTEIN"/>
    <property type="match status" value="1"/>
</dbReference>
<evidence type="ECO:0000259" key="5">
    <source>
        <dbReference type="PROSITE" id="PS51918"/>
    </source>
</evidence>
<dbReference type="Pfam" id="PF11946">
    <property type="entry name" value="DUF3463"/>
    <property type="match status" value="1"/>
</dbReference>
<dbReference type="SFLD" id="SFLDF00397">
    <property type="entry name" value="adenosyl-hopene_transferase"/>
    <property type="match status" value="1"/>
</dbReference>
<dbReference type="SUPFAM" id="SSF102114">
    <property type="entry name" value="Radical SAM enzymes"/>
    <property type="match status" value="1"/>
</dbReference>
<dbReference type="NCBIfam" id="TIGR03470">
    <property type="entry name" value="HpnH"/>
    <property type="match status" value="1"/>
</dbReference>
<keyword evidence="4" id="KW-0411">Iron-sulfur</keyword>
<name>A0A2X3KX53_9BACT</name>